<dbReference type="PROSITE" id="PS51832">
    <property type="entry name" value="HD_GYP"/>
    <property type="match status" value="1"/>
</dbReference>
<dbReference type="Gene3D" id="1.10.3210.10">
    <property type="entry name" value="Hypothetical protein af1432"/>
    <property type="match status" value="1"/>
</dbReference>
<dbReference type="InterPro" id="IPR003607">
    <property type="entry name" value="HD/PDEase_dom"/>
</dbReference>
<dbReference type="CDD" id="cd00077">
    <property type="entry name" value="HDc"/>
    <property type="match status" value="1"/>
</dbReference>
<dbReference type="EMBL" id="MCGG01000052">
    <property type="protein sequence ID" value="OEJ65426.1"/>
    <property type="molecule type" value="Genomic_DNA"/>
</dbReference>
<dbReference type="SUPFAM" id="SSF55781">
    <property type="entry name" value="GAF domain-like"/>
    <property type="match status" value="1"/>
</dbReference>
<evidence type="ECO:0000259" key="1">
    <source>
        <dbReference type="PROSITE" id="PS51832"/>
    </source>
</evidence>
<gene>
    <name evidence="2" type="ORF">BEN30_14950</name>
</gene>
<organism evidence="2 3">
    <name type="scientific">Magnetovibrio blakemorei</name>
    <dbReference type="NCBI Taxonomy" id="28181"/>
    <lineage>
        <taxon>Bacteria</taxon>
        <taxon>Pseudomonadati</taxon>
        <taxon>Pseudomonadota</taxon>
        <taxon>Alphaproteobacteria</taxon>
        <taxon>Rhodospirillales</taxon>
        <taxon>Magnetovibrionaceae</taxon>
        <taxon>Magnetovibrio</taxon>
    </lineage>
</organism>
<dbReference type="InterPro" id="IPR037522">
    <property type="entry name" value="HD_GYP_dom"/>
</dbReference>
<dbReference type="InterPro" id="IPR052020">
    <property type="entry name" value="Cyclic_di-GMP/3'3'-cGAMP_PDE"/>
</dbReference>
<dbReference type="PANTHER" id="PTHR45228:SF1">
    <property type="entry name" value="CYCLIC DI-GMP PHOSPHODIESTERASE TM_0186"/>
    <property type="match status" value="1"/>
</dbReference>
<protein>
    <recommendedName>
        <fullName evidence="1">HD-GYP domain-containing protein</fullName>
    </recommendedName>
</protein>
<dbReference type="GO" id="GO:0008081">
    <property type="term" value="F:phosphoric diester hydrolase activity"/>
    <property type="evidence" value="ECO:0007669"/>
    <property type="project" value="UniProtKB-ARBA"/>
</dbReference>
<dbReference type="STRING" id="28181.BEN30_14950"/>
<proteinExistence type="predicted"/>
<comment type="caution">
    <text evidence="2">The sequence shown here is derived from an EMBL/GenBank/DDBJ whole genome shotgun (WGS) entry which is preliminary data.</text>
</comment>
<evidence type="ECO:0000313" key="3">
    <source>
        <dbReference type="Proteomes" id="UP000095347"/>
    </source>
</evidence>
<feature type="domain" description="HD-GYP" evidence="1">
    <location>
        <begin position="147"/>
        <end position="355"/>
    </location>
</feature>
<dbReference type="AlphaFoldDB" id="A0A1E5Q5H9"/>
<dbReference type="Proteomes" id="UP000095347">
    <property type="component" value="Unassembled WGS sequence"/>
</dbReference>
<accession>A0A1E5Q5H9</accession>
<dbReference type="SUPFAM" id="SSF109604">
    <property type="entry name" value="HD-domain/PDEase-like"/>
    <property type="match status" value="1"/>
</dbReference>
<dbReference type="InterPro" id="IPR029016">
    <property type="entry name" value="GAF-like_dom_sf"/>
</dbReference>
<dbReference type="Pfam" id="PF13487">
    <property type="entry name" value="HD_5"/>
    <property type="match status" value="1"/>
</dbReference>
<sequence>MSARVVEIHQEIKSWLPSLNRIAVALYDPETDVLKTFVNSSDHGSPIEHYEAALKDVQSLSTLAEDRAPRTINDLTVLAKGNSEHTQRILKKGYLSSHTVPIVHNNVFHGFVFFNASETGCFTDTVVYKLGVYAQLVGLLSITEFNAIRTLQAAVKTAREISQFRDEETGGHLTRMANISRVIALGMADSHELSDEFIEYLFHFAPLHDIGKIAIPDGILLKEGRLTDFERETMQTHVAKGMEIVGKLISGFKMESMPKIDMLQNIVWCHHEAMDGSGYPQGLVGDQIPLEARIIAVADVFDALTSVRPYKKAWTNDEALDFLKCKSPKIFDGECVSALANHITKIEEIQKRFHEDMFG</sequence>
<dbReference type="PANTHER" id="PTHR45228">
    <property type="entry name" value="CYCLIC DI-GMP PHOSPHODIESTERASE TM_0186-RELATED"/>
    <property type="match status" value="1"/>
</dbReference>
<evidence type="ECO:0000313" key="2">
    <source>
        <dbReference type="EMBL" id="OEJ65426.1"/>
    </source>
</evidence>
<reference evidence="3" key="1">
    <citation type="submission" date="2016-07" db="EMBL/GenBank/DDBJ databases">
        <authorList>
            <person name="Florea S."/>
            <person name="Webb J.S."/>
            <person name="Jaromczyk J."/>
            <person name="Schardl C.L."/>
        </authorList>
    </citation>
    <scope>NUCLEOTIDE SEQUENCE [LARGE SCALE GENOMIC DNA]</scope>
    <source>
        <strain evidence="3">MV-1</strain>
    </source>
</reference>
<name>A0A1E5Q5H9_9PROT</name>
<dbReference type="SMART" id="SM00471">
    <property type="entry name" value="HDc"/>
    <property type="match status" value="1"/>
</dbReference>
<keyword evidence="3" id="KW-1185">Reference proteome</keyword>
<dbReference type="Gene3D" id="3.30.450.40">
    <property type="match status" value="1"/>
</dbReference>